<keyword evidence="3 5" id="KW-1133">Transmembrane helix</keyword>
<organism evidence="7 8">
    <name type="scientific">Streptomyces millisiae</name>
    <dbReference type="NCBI Taxonomy" id="3075542"/>
    <lineage>
        <taxon>Bacteria</taxon>
        <taxon>Bacillati</taxon>
        <taxon>Actinomycetota</taxon>
        <taxon>Actinomycetes</taxon>
        <taxon>Kitasatosporales</taxon>
        <taxon>Streptomycetaceae</taxon>
        <taxon>Streptomyces</taxon>
    </lineage>
</organism>
<feature type="transmembrane region" description="Helical" evidence="5">
    <location>
        <begin position="41"/>
        <end position="67"/>
    </location>
</feature>
<comment type="subcellular location">
    <subcellularLocation>
        <location evidence="1">Membrane</location>
        <topology evidence="1">Multi-pass membrane protein</topology>
    </subcellularLocation>
</comment>
<keyword evidence="8" id="KW-1185">Reference proteome</keyword>
<evidence type="ECO:0000256" key="4">
    <source>
        <dbReference type="ARBA" id="ARBA00023136"/>
    </source>
</evidence>
<keyword evidence="4 5" id="KW-0472">Membrane</keyword>
<comment type="caution">
    <text evidence="7">The sequence shown here is derived from an EMBL/GenBank/DDBJ whole genome shotgun (WGS) entry which is preliminary data.</text>
</comment>
<sequence length="143" mass="15473">MTTAPREADGGWLGGAVATDALLALGVGFAVARLVSPDADGFLLAVGFFGCALATSFVNHVLGMWLLRGSVGKLLWGLRVVRAKDGGRPGFWRSVGRWLLGYVGFVLMVLLEDGDTIGEACGLRTVRWRDLRQYARYGYHRDA</sequence>
<dbReference type="Proteomes" id="UP001183420">
    <property type="component" value="Unassembled WGS sequence"/>
</dbReference>
<dbReference type="RefSeq" id="WP_311601140.1">
    <property type="nucleotide sequence ID" value="NZ_JAVREM010000031.1"/>
</dbReference>
<dbReference type="EMBL" id="JAVREM010000031">
    <property type="protein sequence ID" value="MDT0320954.1"/>
    <property type="molecule type" value="Genomic_DNA"/>
</dbReference>
<evidence type="ECO:0000256" key="5">
    <source>
        <dbReference type="SAM" id="Phobius"/>
    </source>
</evidence>
<dbReference type="Pfam" id="PF06271">
    <property type="entry name" value="RDD"/>
    <property type="match status" value="1"/>
</dbReference>
<evidence type="ECO:0000313" key="7">
    <source>
        <dbReference type="EMBL" id="MDT0320954.1"/>
    </source>
</evidence>
<gene>
    <name evidence="7" type="ORF">RNC47_21720</name>
</gene>
<evidence type="ECO:0000259" key="6">
    <source>
        <dbReference type="Pfam" id="PF06271"/>
    </source>
</evidence>
<reference evidence="8" key="1">
    <citation type="submission" date="2023-07" db="EMBL/GenBank/DDBJ databases">
        <title>30 novel species of actinomycetes from the DSMZ collection.</title>
        <authorList>
            <person name="Nouioui I."/>
        </authorList>
    </citation>
    <scope>NUCLEOTIDE SEQUENCE [LARGE SCALE GENOMIC DNA]</scope>
    <source>
        <strain evidence="8">DSM 44918</strain>
    </source>
</reference>
<protein>
    <submittedName>
        <fullName evidence="7">RDD family protein</fullName>
    </submittedName>
</protein>
<accession>A0ABU2LTQ6</accession>
<evidence type="ECO:0000256" key="2">
    <source>
        <dbReference type="ARBA" id="ARBA00022692"/>
    </source>
</evidence>
<keyword evidence="2 5" id="KW-0812">Transmembrane</keyword>
<feature type="domain" description="RDD" evidence="6">
    <location>
        <begin position="16"/>
        <end position="110"/>
    </location>
</feature>
<feature type="transmembrane region" description="Helical" evidence="5">
    <location>
        <begin position="12"/>
        <end position="35"/>
    </location>
</feature>
<evidence type="ECO:0000256" key="1">
    <source>
        <dbReference type="ARBA" id="ARBA00004141"/>
    </source>
</evidence>
<proteinExistence type="predicted"/>
<dbReference type="InterPro" id="IPR010432">
    <property type="entry name" value="RDD"/>
</dbReference>
<name>A0ABU2LTQ6_9ACTN</name>
<evidence type="ECO:0000256" key="3">
    <source>
        <dbReference type="ARBA" id="ARBA00022989"/>
    </source>
</evidence>
<evidence type="ECO:0000313" key="8">
    <source>
        <dbReference type="Proteomes" id="UP001183420"/>
    </source>
</evidence>